<proteinExistence type="predicted"/>
<dbReference type="PROSITE" id="PS50089">
    <property type="entry name" value="ZF_RING_2"/>
    <property type="match status" value="1"/>
</dbReference>
<evidence type="ECO:0000259" key="6">
    <source>
        <dbReference type="PROSITE" id="PS50089"/>
    </source>
</evidence>
<dbReference type="OMA" id="TSSCGDW"/>
<accession>A0A0D3AK96</accession>
<reference evidence="7" key="2">
    <citation type="submission" date="2015-03" db="UniProtKB">
        <authorList>
            <consortium name="EnsemblPlants"/>
        </authorList>
    </citation>
    <scope>IDENTIFICATION</scope>
</reference>
<keyword evidence="5" id="KW-0812">Transmembrane</keyword>
<dbReference type="OrthoDB" id="8062037at2759"/>
<dbReference type="InterPro" id="IPR001841">
    <property type="entry name" value="Znf_RING"/>
</dbReference>
<dbReference type="PANTHER" id="PTHR45969:SF11">
    <property type="entry name" value="RING_U-BOX SUPERFAMILY PROTEIN"/>
    <property type="match status" value="1"/>
</dbReference>
<keyword evidence="5" id="KW-0472">Membrane</keyword>
<name>A0A0D3AK96_BRAOL</name>
<dbReference type="GO" id="GO:0008270">
    <property type="term" value="F:zinc ion binding"/>
    <property type="evidence" value="ECO:0007669"/>
    <property type="project" value="UniProtKB-KW"/>
</dbReference>
<organism evidence="7 8">
    <name type="scientific">Brassica oleracea var. oleracea</name>
    <dbReference type="NCBI Taxonomy" id="109376"/>
    <lineage>
        <taxon>Eukaryota</taxon>
        <taxon>Viridiplantae</taxon>
        <taxon>Streptophyta</taxon>
        <taxon>Embryophyta</taxon>
        <taxon>Tracheophyta</taxon>
        <taxon>Spermatophyta</taxon>
        <taxon>Magnoliopsida</taxon>
        <taxon>eudicotyledons</taxon>
        <taxon>Gunneridae</taxon>
        <taxon>Pentapetalae</taxon>
        <taxon>rosids</taxon>
        <taxon>malvids</taxon>
        <taxon>Brassicales</taxon>
        <taxon>Brassicaceae</taxon>
        <taxon>Brassiceae</taxon>
        <taxon>Brassica</taxon>
    </lineage>
</organism>
<dbReference type="Proteomes" id="UP000032141">
    <property type="component" value="Chromosome C2"/>
</dbReference>
<dbReference type="GO" id="GO:0061630">
    <property type="term" value="F:ubiquitin protein ligase activity"/>
    <property type="evidence" value="ECO:0007669"/>
    <property type="project" value="TreeGrafter"/>
</dbReference>
<evidence type="ECO:0000313" key="7">
    <source>
        <dbReference type="EnsemblPlants" id="Bo2g023220.1"/>
    </source>
</evidence>
<keyword evidence="3" id="KW-0862">Zinc</keyword>
<dbReference type="Gramene" id="Bo2g023220.1">
    <property type="protein sequence ID" value="Bo2g023220.1"/>
    <property type="gene ID" value="Bo2g023220"/>
</dbReference>
<dbReference type="SUPFAM" id="SSF57850">
    <property type="entry name" value="RING/U-box"/>
    <property type="match status" value="1"/>
</dbReference>
<evidence type="ECO:0000256" key="1">
    <source>
        <dbReference type="ARBA" id="ARBA00022723"/>
    </source>
</evidence>
<evidence type="ECO:0000313" key="8">
    <source>
        <dbReference type="Proteomes" id="UP000032141"/>
    </source>
</evidence>
<dbReference type="GeneID" id="106325263"/>
<dbReference type="KEGG" id="boe:106325263"/>
<dbReference type="InterPro" id="IPR013083">
    <property type="entry name" value="Znf_RING/FYVE/PHD"/>
</dbReference>
<evidence type="ECO:0000256" key="4">
    <source>
        <dbReference type="PROSITE-ProRule" id="PRU00175"/>
    </source>
</evidence>
<dbReference type="eggNOG" id="KOG0800">
    <property type="taxonomic scope" value="Eukaryota"/>
</dbReference>
<sequence>MSFFIQDSGLIVTQLLYQMAVFITLLRWIFAWVLRYRSKSRTSSAPPVSSQAIKESLSVTTFRDTLERSPELISDTCAVCLGDLEDGDEVRELRNCSHVFHRECIDRWLDYECCGGDGNEGEEDNHRTCPLCRTPLLAADTSSCGDWPVKTEPSWAVERLLYLFGDDLLV</sequence>
<feature type="domain" description="RING-type" evidence="6">
    <location>
        <begin position="77"/>
        <end position="133"/>
    </location>
</feature>
<dbReference type="EnsemblPlants" id="Bo2g023220.1">
    <property type="protein sequence ID" value="Bo2g023220.1"/>
    <property type="gene ID" value="Bo2g023220"/>
</dbReference>
<feature type="transmembrane region" description="Helical" evidence="5">
    <location>
        <begin position="15"/>
        <end position="34"/>
    </location>
</feature>
<dbReference type="Pfam" id="PF17123">
    <property type="entry name" value="zf-RING_11"/>
    <property type="match status" value="1"/>
</dbReference>
<reference evidence="7 8" key="1">
    <citation type="journal article" date="2014" name="Genome Biol.">
        <title>Transcriptome and methylome profiling reveals relics of genome dominance in the mesopolyploid Brassica oleracea.</title>
        <authorList>
            <person name="Parkin I.A."/>
            <person name="Koh C."/>
            <person name="Tang H."/>
            <person name="Robinson S.J."/>
            <person name="Kagale S."/>
            <person name="Clarke W.E."/>
            <person name="Town C.D."/>
            <person name="Nixon J."/>
            <person name="Krishnakumar V."/>
            <person name="Bidwell S.L."/>
            <person name="Denoeud F."/>
            <person name="Belcram H."/>
            <person name="Links M.G."/>
            <person name="Just J."/>
            <person name="Clarke C."/>
            <person name="Bender T."/>
            <person name="Huebert T."/>
            <person name="Mason A.S."/>
            <person name="Pires J.C."/>
            <person name="Barker G."/>
            <person name="Moore J."/>
            <person name="Walley P.G."/>
            <person name="Manoli S."/>
            <person name="Batley J."/>
            <person name="Edwards D."/>
            <person name="Nelson M.N."/>
            <person name="Wang X."/>
            <person name="Paterson A.H."/>
            <person name="King G."/>
            <person name="Bancroft I."/>
            <person name="Chalhoub B."/>
            <person name="Sharpe A.G."/>
        </authorList>
    </citation>
    <scope>NUCLEOTIDE SEQUENCE</scope>
    <source>
        <strain evidence="7 8">cv. TO1000</strain>
    </source>
</reference>
<evidence type="ECO:0000256" key="2">
    <source>
        <dbReference type="ARBA" id="ARBA00022771"/>
    </source>
</evidence>
<dbReference type="SMART" id="SM00184">
    <property type="entry name" value="RING"/>
    <property type="match status" value="1"/>
</dbReference>
<keyword evidence="8" id="KW-1185">Reference proteome</keyword>
<keyword evidence="2 4" id="KW-0863">Zinc-finger</keyword>
<dbReference type="Gene3D" id="3.30.40.10">
    <property type="entry name" value="Zinc/RING finger domain, C3HC4 (zinc finger)"/>
    <property type="match status" value="1"/>
</dbReference>
<dbReference type="HOGENOM" id="CLU_013137_18_6_1"/>
<dbReference type="PANTHER" id="PTHR45969">
    <property type="entry name" value="RING ZINC FINGER PROTEIN-RELATED"/>
    <property type="match status" value="1"/>
</dbReference>
<evidence type="ECO:0000256" key="5">
    <source>
        <dbReference type="SAM" id="Phobius"/>
    </source>
</evidence>
<dbReference type="RefSeq" id="XP_013618750.1">
    <property type="nucleotide sequence ID" value="XM_013763296.1"/>
</dbReference>
<keyword evidence="1" id="KW-0479">Metal-binding</keyword>
<dbReference type="GO" id="GO:0016567">
    <property type="term" value="P:protein ubiquitination"/>
    <property type="evidence" value="ECO:0007669"/>
    <property type="project" value="TreeGrafter"/>
</dbReference>
<protein>
    <recommendedName>
        <fullName evidence="6">RING-type domain-containing protein</fullName>
    </recommendedName>
</protein>
<keyword evidence="5" id="KW-1133">Transmembrane helix</keyword>
<evidence type="ECO:0000256" key="3">
    <source>
        <dbReference type="ARBA" id="ARBA00022833"/>
    </source>
</evidence>
<dbReference type="AlphaFoldDB" id="A0A0D3AK96"/>